<comment type="similarity">
    <text evidence="1">Belongs to the LysR transcriptional regulatory family.</text>
</comment>
<evidence type="ECO:0000256" key="3">
    <source>
        <dbReference type="ARBA" id="ARBA00023125"/>
    </source>
</evidence>
<sequence length="310" mass="35841">MNNIQHLRYAVEVEKTGSISRAAENLFMGQPHLSKAIRELEEDMNITIFNRTSKGVVPTPQGAQFLEYARNILMQIDELESLYKPSGSQTFSLSQPRASYAAYAFTKFTQTLDGGEAIDLKYRETNSMQTIKDVSDGHFGLGIVRYQDIHEKYFLSALDERGLKYETIWNFEYLALMSREHQLAAAPEISYSDLRQFTEIVHDDNSVPAMPVSEARMLAQKHEKKKKIAVYERGIQFELLQRLPCTYIWVSPMPREVLDCFSLVQRPCCDADNSFRDILIFRKNYRFSREDKTFIKNLKETVAEVSDNLK</sequence>
<keyword evidence="2" id="KW-0805">Transcription regulation</keyword>
<dbReference type="GO" id="GO:0032993">
    <property type="term" value="C:protein-DNA complex"/>
    <property type="evidence" value="ECO:0007669"/>
    <property type="project" value="TreeGrafter"/>
</dbReference>
<evidence type="ECO:0000256" key="2">
    <source>
        <dbReference type="ARBA" id="ARBA00023015"/>
    </source>
</evidence>
<dbReference type="PRINTS" id="PR00039">
    <property type="entry name" value="HTHLYSR"/>
</dbReference>
<evidence type="ECO:0000256" key="1">
    <source>
        <dbReference type="ARBA" id="ARBA00009437"/>
    </source>
</evidence>
<dbReference type="Gene3D" id="1.10.10.10">
    <property type="entry name" value="Winged helix-like DNA-binding domain superfamily/Winged helix DNA-binding domain"/>
    <property type="match status" value="1"/>
</dbReference>
<accession>A0A1B2I1G5</accession>
<keyword evidence="6" id="KW-1185">Reference proteome</keyword>
<dbReference type="GO" id="GO:0003700">
    <property type="term" value="F:DNA-binding transcription factor activity"/>
    <property type="evidence" value="ECO:0007669"/>
    <property type="project" value="InterPro"/>
</dbReference>
<dbReference type="InterPro" id="IPR000847">
    <property type="entry name" value="LysR_HTH_N"/>
</dbReference>
<proteinExistence type="inferred from homology"/>
<dbReference type="PANTHER" id="PTHR30346:SF0">
    <property type="entry name" value="HCA OPERON TRANSCRIPTIONAL ACTIVATOR HCAR"/>
    <property type="match status" value="1"/>
</dbReference>
<dbReference type="RefSeq" id="WP_066741914.1">
    <property type="nucleotide sequence ID" value="NZ_CALCLR010000096.1"/>
</dbReference>
<evidence type="ECO:0000313" key="6">
    <source>
        <dbReference type="Proteomes" id="UP000093044"/>
    </source>
</evidence>
<reference evidence="5" key="1">
    <citation type="submission" date="2016-08" db="EMBL/GenBank/DDBJ databases">
        <title>Complete genome of Cloacibacillus porcorum.</title>
        <authorList>
            <person name="Looft T."/>
            <person name="Bayles D.O."/>
            <person name="Alt D.P."/>
        </authorList>
    </citation>
    <scope>NUCLEOTIDE SEQUENCE [LARGE SCALE GENOMIC DNA]</scope>
    <source>
        <strain evidence="5">CL-84</strain>
    </source>
</reference>
<dbReference type="FunFam" id="1.10.10.10:FF:000001">
    <property type="entry name" value="LysR family transcriptional regulator"/>
    <property type="match status" value="1"/>
</dbReference>
<evidence type="ECO:0000256" key="4">
    <source>
        <dbReference type="ARBA" id="ARBA00023163"/>
    </source>
</evidence>
<dbReference type="GO" id="GO:0003677">
    <property type="term" value="F:DNA binding"/>
    <property type="evidence" value="ECO:0007669"/>
    <property type="project" value="UniProtKB-KW"/>
</dbReference>
<dbReference type="GeneID" id="83056414"/>
<dbReference type="Gene3D" id="3.40.190.290">
    <property type="match status" value="1"/>
</dbReference>
<dbReference type="AlphaFoldDB" id="A0A1B2I1G5"/>
<dbReference type="KEGG" id="cpor:BED41_00930"/>
<dbReference type="STRING" id="1197717.BED41_00930"/>
<dbReference type="EMBL" id="CP016757">
    <property type="protein sequence ID" value="ANZ43792.1"/>
    <property type="molecule type" value="Genomic_DNA"/>
</dbReference>
<dbReference type="Pfam" id="PF00126">
    <property type="entry name" value="HTH_1"/>
    <property type="match status" value="1"/>
</dbReference>
<dbReference type="SUPFAM" id="SSF46785">
    <property type="entry name" value="Winged helix' DNA-binding domain"/>
    <property type="match status" value="1"/>
</dbReference>
<evidence type="ECO:0000313" key="5">
    <source>
        <dbReference type="EMBL" id="ANZ43792.1"/>
    </source>
</evidence>
<gene>
    <name evidence="5" type="ORF">BED41_00930</name>
</gene>
<dbReference type="InterPro" id="IPR036388">
    <property type="entry name" value="WH-like_DNA-bd_sf"/>
</dbReference>
<dbReference type="Proteomes" id="UP000093044">
    <property type="component" value="Chromosome"/>
</dbReference>
<dbReference type="InterPro" id="IPR036390">
    <property type="entry name" value="WH_DNA-bd_sf"/>
</dbReference>
<name>A0A1B2I1G5_9BACT</name>
<keyword evidence="4" id="KW-0804">Transcription</keyword>
<keyword evidence="3" id="KW-0238">DNA-binding</keyword>
<dbReference type="PROSITE" id="PS50931">
    <property type="entry name" value="HTH_LYSR"/>
    <property type="match status" value="1"/>
</dbReference>
<organism evidence="5 6">
    <name type="scientific">Cloacibacillus porcorum</name>
    <dbReference type="NCBI Taxonomy" id="1197717"/>
    <lineage>
        <taxon>Bacteria</taxon>
        <taxon>Thermotogati</taxon>
        <taxon>Synergistota</taxon>
        <taxon>Synergistia</taxon>
        <taxon>Synergistales</taxon>
        <taxon>Synergistaceae</taxon>
        <taxon>Cloacibacillus</taxon>
    </lineage>
</organism>
<dbReference type="OrthoDB" id="9803714at2"/>
<protein>
    <submittedName>
        <fullName evidence="5">Uncharacterized protein</fullName>
    </submittedName>
</protein>
<dbReference type="SUPFAM" id="SSF53850">
    <property type="entry name" value="Periplasmic binding protein-like II"/>
    <property type="match status" value="1"/>
</dbReference>
<dbReference type="PANTHER" id="PTHR30346">
    <property type="entry name" value="TRANSCRIPTIONAL DUAL REGULATOR HCAR-RELATED"/>
    <property type="match status" value="1"/>
</dbReference>